<dbReference type="EMBL" id="CP001848">
    <property type="protein sequence ID" value="ADB16001.1"/>
    <property type="molecule type" value="Genomic_DNA"/>
</dbReference>
<proteinExistence type="predicted"/>
<feature type="region of interest" description="Disordered" evidence="1">
    <location>
        <begin position="39"/>
        <end position="91"/>
    </location>
</feature>
<name>D2QWC6_PIRSD</name>
<protein>
    <submittedName>
        <fullName evidence="2">Uncharacterized protein</fullName>
    </submittedName>
</protein>
<dbReference type="STRING" id="530564.Psta_1324"/>
<dbReference type="Proteomes" id="UP000001887">
    <property type="component" value="Chromosome"/>
</dbReference>
<organism evidence="2 3">
    <name type="scientific">Pirellula staleyi (strain ATCC 27377 / DSM 6068 / ICPB 4128)</name>
    <name type="common">Pirella staleyi</name>
    <dbReference type="NCBI Taxonomy" id="530564"/>
    <lineage>
        <taxon>Bacteria</taxon>
        <taxon>Pseudomonadati</taxon>
        <taxon>Planctomycetota</taxon>
        <taxon>Planctomycetia</taxon>
        <taxon>Pirellulales</taxon>
        <taxon>Pirellulaceae</taxon>
        <taxon>Pirellula</taxon>
    </lineage>
</organism>
<dbReference type="HOGENOM" id="CLU_2424386_0_0_0"/>
<keyword evidence="3" id="KW-1185">Reference proteome</keyword>
<sequence length="91" mass="10046">MHRKDRARSDLRPACHVVEKGDLRPIDWESAHGSCRRKLARNGSKAVTPEHSPQDKLSSLRLRAQGVKQPSAREPALSGASLARLSPLLTM</sequence>
<reference evidence="2 3" key="1">
    <citation type="journal article" date="2009" name="Stand. Genomic Sci.">
        <title>Complete genome sequence of Pirellula staleyi type strain (ATCC 27377).</title>
        <authorList>
            <person name="Clum A."/>
            <person name="Tindall B.J."/>
            <person name="Sikorski J."/>
            <person name="Ivanova N."/>
            <person name="Mavrommatis K."/>
            <person name="Lucas S."/>
            <person name="Glavina del Rio T."/>
            <person name="Nolan M."/>
            <person name="Chen F."/>
            <person name="Tice H."/>
            <person name="Pitluck S."/>
            <person name="Cheng J.F."/>
            <person name="Chertkov O."/>
            <person name="Brettin T."/>
            <person name="Han C."/>
            <person name="Detter J.C."/>
            <person name="Kuske C."/>
            <person name="Bruce D."/>
            <person name="Goodwin L."/>
            <person name="Ovchinikova G."/>
            <person name="Pati A."/>
            <person name="Mikhailova N."/>
            <person name="Chen A."/>
            <person name="Palaniappan K."/>
            <person name="Land M."/>
            <person name="Hauser L."/>
            <person name="Chang Y.J."/>
            <person name="Jeffries C.D."/>
            <person name="Chain P."/>
            <person name="Rohde M."/>
            <person name="Goker M."/>
            <person name="Bristow J."/>
            <person name="Eisen J.A."/>
            <person name="Markowitz V."/>
            <person name="Hugenholtz P."/>
            <person name="Kyrpides N.C."/>
            <person name="Klenk H.P."/>
            <person name="Lapidus A."/>
        </authorList>
    </citation>
    <scope>NUCLEOTIDE SEQUENCE [LARGE SCALE GENOMIC DNA]</scope>
    <source>
        <strain evidence="3">ATCC 27377 / DSM 6068 / ICPB 4128</strain>
    </source>
</reference>
<dbReference type="KEGG" id="psl:Psta_1324"/>
<accession>D2QWC6</accession>
<evidence type="ECO:0000313" key="3">
    <source>
        <dbReference type="Proteomes" id="UP000001887"/>
    </source>
</evidence>
<evidence type="ECO:0000313" key="2">
    <source>
        <dbReference type="EMBL" id="ADB16001.1"/>
    </source>
</evidence>
<gene>
    <name evidence="2" type="ordered locus">Psta_1324</name>
</gene>
<dbReference type="AlphaFoldDB" id="D2QWC6"/>
<evidence type="ECO:0000256" key="1">
    <source>
        <dbReference type="SAM" id="MobiDB-lite"/>
    </source>
</evidence>